<name>A0A6J5LQH1_9CAUD</name>
<reference evidence="1" key="1">
    <citation type="submission" date="2020-04" db="EMBL/GenBank/DDBJ databases">
        <authorList>
            <person name="Chiriac C."/>
            <person name="Salcher M."/>
            <person name="Ghai R."/>
            <person name="Kavagutti S V."/>
        </authorList>
    </citation>
    <scope>NUCLEOTIDE SEQUENCE</scope>
</reference>
<evidence type="ECO:0000313" key="1">
    <source>
        <dbReference type="EMBL" id="CAB4133909.1"/>
    </source>
</evidence>
<dbReference type="EMBL" id="LR796275">
    <property type="protein sequence ID" value="CAB4133909.1"/>
    <property type="molecule type" value="Genomic_DNA"/>
</dbReference>
<accession>A0A6J5LQH1</accession>
<sequence length="114" mass="13269">MGIARYENVDINRLTFGTDAFGEYTTTTTFWFTGRPTVHAVKNSVAILEKYRIYSDLINMKFNYTPNMKAIVDSQNLYSVNWRGNEWRITDAIESDDRMSITLMCYRSDPETKA</sequence>
<organism evidence="1">
    <name type="scientific">uncultured Caudovirales phage</name>
    <dbReference type="NCBI Taxonomy" id="2100421"/>
    <lineage>
        <taxon>Viruses</taxon>
        <taxon>Duplodnaviria</taxon>
        <taxon>Heunggongvirae</taxon>
        <taxon>Uroviricota</taxon>
        <taxon>Caudoviricetes</taxon>
        <taxon>Peduoviridae</taxon>
        <taxon>Maltschvirus</taxon>
        <taxon>Maltschvirus maltsch</taxon>
    </lineage>
</organism>
<dbReference type="EMBL" id="LR797827">
    <property type="protein sequence ID" value="CAB4241995.1"/>
    <property type="molecule type" value="Genomic_DNA"/>
</dbReference>
<gene>
    <name evidence="1" type="ORF">UFOVP263_55</name>
    <name evidence="2" type="ORF">UFOVP91_7</name>
</gene>
<evidence type="ECO:0000313" key="2">
    <source>
        <dbReference type="EMBL" id="CAB4241995.1"/>
    </source>
</evidence>
<protein>
    <recommendedName>
        <fullName evidence="3">Bacteriophage SPP1, head-tail adaptor</fullName>
    </recommendedName>
</protein>
<proteinExistence type="predicted"/>
<evidence type="ECO:0008006" key="3">
    <source>
        <dbReference type="Google" id="ProtNLM"/>
    </source>
</evidence>